<dbReference type="InterPro" id="IPR003346">
    <property type="entry name" value="Transposase_20"/>
</dbReference>
<gene>
    <name evidence="3" type="ORF">Acy02nite_91100</name>
</gene>
<protein>
    <recommendedName>
        <fullName evidence="5">IS110 family transposase</fullName>
    </recommendedName>
</protein>
<dbReference type="Pfam" id="PF01548">
    <property type="entry name" value="DEDD_Tnp_IS110"/>
    <property type="match status" value="1"/>
</dbReference>
<accession>A0A919IT47</accession>
<organism evidence="3 4">
    <name type="scientific">Actinoplanes cyaneus</name>
    <dbReference type="NCBI Taxonomy" id="52696"/>
    <lineage>
        <taxon>Bacteria</taxon>
        <taxon>Bacillati</taxon>
        <taxon>Actinomycetota</taxon>
        <taxon>Actinomycetes</taxon>
        <taxon>Micromonosporales</taxon>
        <taxon>Micromonosporaceae</taxon>
        <taxon>Actinoplanes</taxon>
    </lineage>
</organism>
<dbReference type="PANTHER" id="PTHR33055">
    <property type="entry name" value="TRANSPOSASE FOR INSERTION SEQUENCE ELEMENT IS1111A"/>
    <property type="match status" value="1"/>
</dbReference>
<dbReference type="Proteomes" id="UP000619479">
    <property type="component" value="Unassembled WGS sequence"/>
</dbReference>
<reference evidence="3" key="1">
    <citation type="submission" date="2021-01" db="EMBL/GenBank/DDBJ databases">
        <title>Whole genome shotgun sequence of Actinoplanes cyaneus NBRC 14990.</title>
        <authorList>
            <person name="Komaki H."/>
            <person name="Tamura T."/>
        </authorList>
    </citation>
    <scope>NUCLEOTIDE SEQUENCE</scope>
    <source>
        <strain evidence="3">NBRC 14990</strain>
    </source>
</reference>
<dbReference type="InterPro" id="IPR047650">
    <property type="entry name" value="Transpos_IS110"/>
</dbReference>
<proteinExistence type="predicted"/>
<feature type="domain" description="Transposase IS116/IS110/IS902 C-terminal" evidence="2">
    <location>
        <begin position="224"/>
        <end position="303"/>
    </location>
</feature>
<dbReference type="Pfam" id="PF02371">
    <property type="entry name" value="Transposase_20"/>
    <property type="match status" value="1"/>
</dbReference>
<feature type="domain" description="Transposase IS110-like N-terminal" evidence="1">
    <location>
        <begin position="6"/>
        <end position="152"/>
    </location>
</feature>
<evidence type="ECO:0008006" key="5">
    <source>
        <dbReference type="Google" id="ProtNLM"/>
    </source>
</evidence>
<dbReference type="InterPro" id="IPR002525">
    <property type="entry name" value="Transp_IS110-like_N"/>
</dbReference>
<dbReference type="RefSeq" id="WP_203756183.1">
    <property type="nucleotide sequence ID" value="NZ_BAAAUC010000112.1"/>
</dbReference>
<dbReference type="PANTHER" id="PTHR33055:SF15">
    <property type="entry name" value="TRANSPOSASE-RELATED"/>
    <property type="match status" value="1"/>
</dbReference>
<comment type="caution">
    <text evidence="3">The sequence shown here is derived from an EMBL/GenBank/DDBJ whole genome shotgun (WGS) entry which is preliminary data.</text>
</comment>
<evidence type="ECO:0000313" key="4">
    <source>
        <dbReference type="Proteomes" id="UP000619479"/>
    </source>
</evidence>
<dbReference type="EMBL" id="BOMH01000107">
    <property type="protein sequence ID" value="GID71229.1"/>
    <property type="molecule type" value="Genomic_DNA"/>
</dbReference>
<evidence type="ECO:0000259" key="1">
    <source>
        <dbReference type="Pfam" id="PF01548"/>
    </source>
</evidence>
<keyword evidence="4" id="KW-1185">Reference proteome</keyword>
<dbReference type="NCBIfam" id="NF033542">
    <property type="entry name" value="transpos_IS110"/>
    <property type="match status" value="1"/>
</dbReference>
<evidence type="ECO:0000259" key="2">
    <source>
        <dbReference type="Pfam" id="PF02371"/>
    </source>
</evidence>
<name>A0A919IT47_9ACTN</name>
<dbReference type="GO" id="GO:0003677">
    <property type="term" value="F:DNA binding"/>
    <property type="evidence" value="ECO:0007669"/>
    <property type="project" value="InterPro"/>
</dbReference>
<dbReference type="GO" id="GO:0006313">
    <property type="term" value="P:DNA transposition"/>
    <property type="evidence" value="ECO:0007669"/>
    <property type="project" value="InterPro"/>
</dbReference>
<evidence type="ECO:0000313" key="3">
    <source>
        <dbReference type="EMBL" id="GID71229.1"/>
    </source>
</evidence>
<dbReference type="GO" id="GO:0004803">
    <property type="term" value="F:transposase activity"/>
    <property type="evidence" value="ECO:0007669"/>
    <property type="project" value="InterPro"/>
</dbReference>
<sequence>MSIVGGLDIHRKQLTFDWVDEQNGKWERGRIAPADREHLAGWLTRFDPATAGPVAFAMEGCTGWRYIAEEMAKAGVIAHLAEPADTSVLRGPKRRAKTDKADAKLLRELLAADRLPECYIPPSQVLEYRAMLELYQDLRAQHTGWVQRIQAVCFHQGTTAPGQAGIVRGDRARLQAIIDEQLSISGRLQVNTALAVMDVLADHLDRLRRRLLSSARGLQGARALMHEIYGVGPLSSLALCAWLGGADRFSSARKAVRFVGLDITVHSSDGKRSPGRLSRQGPEVLRWLLFEAAKTSARSCAPGYDYYTQVKDRYDANRACLSQARRIVRHATHILTGLGDDAFTIVAQPAAPTTIAR</sequence>
<dbReference type="AlphaFoldDB" id="A0A919IT47"/>